<feature type="compositionally biased region" description="Acidic residues" evidence="7">
    <location>
        <begin position="323"/>
        <end position="333"/>
    </location>
</feature>
<keyword evidence="5" id="KW-0508">mRNA splicing</keyword>
<dbReference type="EMBL" id="JADGMS010000006">
    <property type="protein sequence ID" value="KAF9681052.1"/>
    <property type="molecule type" value="Genomic_DNA"/>
</dbReference>
<comment type="caution">
    <text evidence="9">The sequence shown here is derived from an EMBL/GenBank/DDBJ whole genome shotgun (WGS) entry which is preliminary data.</text>
</comment>
<feature type="compositionally biased region" description="Basic and acidic residues" evidence="7">
    <location>
        <begin position="155"/>
        <end position="184"/>
    </location>
</feature>
<sequence length="880" mass="100373">MYNGIGLQTPRGSGTNGYIQTNKFFVRPKTGKVAHDTKGFEGDQGTGGISKKPNKEILEHDRKRQIQLKLVVLEDKLIEQGYTDAEIEEKLQEARKTLEAASEDSGGLTASDTKVSDTQSHQIAARKEKQMETLRAALGIRMSEPDEQGIDGTDNELRNSRKNDPSEGSKWSEKREHAFLDREFTRKKHVTEDLEVEKDENKKGIQALKNKKKEDEFDESRRHRKEESRKSRHQVDSSDTDSSGKHAKGSRKKHSKGRRGRDHETESDSDHVKKKRTMTKHKKSKRHDSESDDSATDDETDSDHGKKSRISEKIKKSRRYGDSDDSATDDETDSDHGKKRSRISEKIKKSRRSVDSDNSSTGDETDSNHGKKRSSVYEKIKKSRSGDSTDDADDIGLVNLHQEVEKDMKSRARHDSDDNSDFDDRWNGGRSQHGNGHRISKGDGESNLNKVGKHRRELTSRGLKRNGSDSDASGDKKLEKIRSSRRHDSDEEDSDTIYGRKGKKNVEEKRGSMKDYSDDSKSSDSDSSDSNDRHGKTVKKKILDKSRSGGGDHSKIIEKKLGSLDDVSEDSSRSSDSGNSGDYKHGKPVRKTPADKNRSGGGVGGYDKGGQSGRESFLEEKGSRSDDFGHGDRPRELYQSRREAVDKISRDIQATGMNKRKLDDSTKDEEHESKSRNRTVGKETRHDIDRRAHQSKDDQRRDDSSKLVRSRGHDDDNVGDTRKEDESRRGSRNDQEYKERGGEKIHARDEEDHRGRRYQRDEEDDDYRRHGKNEVDQRYGSRRHGRGGKEEQGSRGHERDKQIDHSKRSRYDDYRSSERKQYENYRRDDDRLSKSRKPYFAFIEGGQAGNRISIHPCLCCNDSPVEVPSNYELIFSKQQQ</sequence>
<feature type="compositionally biased region" description="Basic and acidic residues" evidence="7">
    <location>
        <begin position="261"/>
        <end position="271"/>
    </location>
</feature>
<comment type="subcellular location">
    <subcellularLocation>
        <location evidence="1">Nucleus</location>
    </subcellularLocation>
</comment>
<feature type="domain" description="CWF21" evidence="8">
    <location>
        <begin position="58"/>
        <end position="100"/>
    </location>
</feature>
<evidence type="ECO:0000259" key="8">
    <source>
        <dbReference type="Pfam" id="PF08312"/>
    </source>
</evidence>
<feature type="compositionally biased region" description="Basic and acidic residues" evidence="7">
    <location>
        <begin position="375"/>
        <end position="387"/>
    </location>
</feature>
<feature type="compositionally biased region" description="Basic and acidic residues" evidence="7">
    <location>
        <begin position="402"/>
        <end position="427"/>
    </location>
</feature>
<feature type="region of interest" description="Disordered" evidence="7">
    <location>
        <begin position="96"/>
        <end position="835"/>
    </location>
</feature>
<reference evidence="9 10" key="1">
    <citation type="submission" date="2020-10" db="EMBL/GenBank/DDBJ databases">
        <title>Plant Genome Project.</title>
        <authorList>
            <person name="Zhang R.-G."/>
        </authorList>
    </citation>
    <scope>NUCLEOTIDE SEQUENCE [LARGE SCALE GENOMIC DNA]</scope>
    <source>
        <strain evidence="9">FAFU-HL-1</strain>
        <tissue evidence="9">Leaf</tissue>
    </source>
</reference>
<dbReference type="CDD" id="cd21373">
    <property type="entry name" value="cwf21_SRRM2-like"/>
    <property type="match status" value="1"/>
</dbReference>
<dbReference type="InterPro" id="IPR013170">
    <property type="entry name" value="mRNA_splic_Cwf21_dom"/>
</dbReference>
<evidence type="ECO:0000256" key="6">
    <source>
        <dbReference type="ARBA" id="ARBA00023242"/>
    </source>
</evidence>
<feature type="compositionally biased region" description="Basic and acidic residues" evidence="7">
    <location>
        <begin position="616"/>
        <end position="650"/>
    </location>
</feature>
<dbReference type="Gene3D" id="6.10.140.420">
    <property type="match status" value="1"/>
</dbReference>
<dbReference type="GO" id="GO:0006397">
    <property type="term" value="P:mRNA processing"/>
    <property type="evidence" value="ECO:0007669"/>
    <property type="project" value="UniProtKB-KW"/>
</dbReference>
<feature type="compositionally biased region" description="Polar residues" evidence="7">
    <location>
        <begin position="108"/>
        <end position="122"/>
    </location>
</feature>
<gene>
    <name evidence="9" type="ORF">SADUNF_Sadunf06G0185500</name>
</gene>
<dbReference type="Pfam" id="PF08312">
    <property type="entry name" value="cwf21"/>
    <property type="match status" value="1"/>
</dbReference>
<dbReference type="PANTHER" id="PTHR36562">
    <property type="entry name" value="SERINE/ARGININE REPETITIVE MATRIX 2"/>
    <property type="match status" value="1"/>
</dbReference>
<evidence type="ECO:0000256" key="1">
    <source>
        <dbReference type="ARBA" id="ARBA00004123"/>
    </source>
</evidence>
<feature type="compositionally biased region" description="Basic and acidic residues" evidence="7">
    <location>
        <begin position="660"/>
        <end position="779"/>
    </location>
</feature>
<keyword evidence="3" id="KW-0507">mRNA processing</keyword>
<evidence type="ECO:0000256" key="3">
    <source>
        <dbReference type="ARBA" id="ARBA00022664"/>
    </source>
</evidence>
<keyword evidence="10" id="KW-1185">Reference proteome</keyword>
<feature type="compositionally biased region" description="Basic and acidic residues" evidence="7">
    <location>
        <begin position="504"/>
        <end position="563"/>
    </location>
</feature>
<feature type="compositionally biased region" description="Acidic residues" evidence="7">
    <location>
        <begin position="290"/>
        <end position="301"/>
    </location>
</feature>
<feature type="compositionally biased region" description="Basic and acidic residues" evidence="7">
    <location>
        <begin position="473"/>
        <end position="489"/>
    </location>
</feature>
<proteinExistence type="inferred from homology"/>
<evidence type="ECO:0000256" key="5">
    <source>
        <dbReference type="ARBA" id="ARBA00023187"/>
    </source>
</evidence>
<dbReference type="GO" id="GO:0005681">
    <property type="term" value="C:spliceosomal complex"/>
    <property type="evidence" value="ECO:0007669"/>
    <property type="project" value="UniProtKB-KW"/>
</dbReference>
<comment type="similarity">
    <text evidence="2">Belongs to the CWC21 family.</text>
</comment>
<dbReference type="OrthoDB" id="10267305at2759"/>
<feature type="compositionally biased region" description="Basic residues" evidence="7">
    <location>
        <begin position="272"/>
        <end position="286"/>
    </location>
</feature>
<evidence type="ECO:0000256" key="2">
    <source>
        <dbReference type="ARBA" id="ARBA00005954"/>
    </source>
</evidence>
<name>A0A835MW33_9ROSI</name>
<protein>
    <recommendedName>
        <fullName evidence="8">CWF21 domain-containing protein</fullName>
    </recommendedName>
</protein>
<feature type="compositionally biased region" description="Basic and acidic residues" evidence="7">
    <location>
        <begin position="302"/>
        <end position="322"/>
    </location>
</feature>
<feature type="compositionally biased region" description="Basic and acidic residues" evidence="7">
    <location>
        <begin position="212"/>
        <end position="236"/>
    </location>
</feature>
<feature type="compositionally biased region" description="Gly residues" evidence="7">
    <location>
        <begin position="599"/>
        <end position="612"/>
    </location>
</feature>
<keyword evidence="6" id="KW-0539">Nucleus</keyword>
<accession>A0A835MW33</accession>
<feature type="compositionally biased region" description="Basic residues" evidence="7">
    <location>
        <begin position="245"/>
        <end position="260"/>
    </location>
</feature>
<evidence type="ECO:0000313" key="10">
    <source>
        <dbReference type="Proteomes" id="UP000657918"/>
    </source>
</evidence>
<dbReference type="InterPro" id="IPR051372">
    <property type="entry name" value="CWC21"/>
</dbReference>
<dbReference type="PANTHER" id="PTHR36562:SF5">
    <property type="entry name" value="SERINE_ARGININE REPETITIVE MATRIX 2"/>
    <property type="match status" value="1"/>
</dbReference>
<dbReference type="AlphaFoldDB" id="A0A835MW33"/>
<evidence type="ECO:0000313" key="9">
    <source>
        <dbReference type="EMBL" id="KAF9681052.1"/>
    </source>
</evidence>
<dbReference type="GO" id="GO:0008380">
    <property type="term" value="P:RNA splicing"/>
    <property type="evidence" value="ECO:0007669"/>
    <property type="project" value="UniProtKB-KW"/>
</dbReference>
<evidence type="ECO:0000256" key="7">
    <source>
        <dbReference type="SAM" id="MobiDB-lite"/>
    </source>
</evidence>
<feature type="compositionally biased region" description="Basic and acidic residues" evidence="7">
    <location>
        <begin position="342"/>
        <end position="355"/>
    </location>
</feature>
<keyword evidence="4" id="KW-0747">Spliceosome</keyword>
<dbReference type="Proteomes" id="UP000657918">
    <property type="component" value="Unassembled WGS sequence"/>
</dbReference>
<feature type="compositionally biased region" description="Basic and acidic residues" evidence="7">
    <location>
        <begin position="787"/>
        <end position="833"/>
    </location>
</feature>
<evidence type="ECO:0000256" key="4">
    <source>
        <dbReference type="ARBA" id="ARBA00022728"/>
    </source>
</evidence>
<organism evidence="9 10">
    <name type="scientific">Salix dunnii</name>
    <dbReference type="NCBI Taxonomy" id="1413687"/>
    <lineage>
        <taxon>Eukaryota</taxon>
        <taxon>Viridiplantae</taxon>
        <taxon>Streptophyta</taxon>
        <taxon>Embryophyta</taxon>
        <taxon>Tracheophyta</taxon>
        <taxon>Spermatophyta</taxon>
        <taxon>Magnoliopsida</taxon>
        <taxon>eudicotyledons</taxon>
        <taxon>Gunneridae</taxon>
        <taxon>Pentapetalae</taxon>
        <taxon>rosids</taxon>
        <taxon>fabids</taxon>
        <taxon>Malpighiales</taxon>
        <taxon>Salicaceae</taxon>
        <taxon>Saliceae</taxon>
        <taxon>Salix</taxon>
    </lineage>
</organism>